<dbReference type="CDD" id="cd01949">
    <property type="entry name" value="GGDEF"/>
    <property type="match status" value="1"/>
</dbReference>
<evidence type="ECO:0000259" key="2">
    <source>
        <dbReference type="PROSITE" id="PS50887"/>
    </source>
</evidence>
<keyword evidence="1" id="KW-0812">Transmembrane</keyword>
<dbReference type="Gene3D" id="3.20.20.450">
    <property type="entry name" value="EAL domain"/>
    <property type="match status" value="1"/>
</dbReference>
<organism evidence="3 4">
    <name type="scientific">Lacticaseibacillus manihotivorans</name>
    <dbReference type="NCBI Taxonomy" id="88233"/>
    <lineage>
        <taxon>Bacteria</taxon>
        <taxon>Bacillati</taxon>
        <taxon>Bacillota</taxon>
        <taxon>Bacilli</taxon>
        <taxon>Lactobacillales</taxon>
        <taxon>Lactobacillaceae</taxon>
        <taxon>Lacticaseibacillus</taxon>
    </lineage>
</organism>
<dbReference type="InterPro" id="IPR000160">
    <property type="entry name" value="GGDEF_dom"/>
</dbReference>
<dbReference type="GO" id="GO:0052621">
    <property type="term" value="F:diguanylate cyclase activity"/>
    <property type="evidence" value="ECO:0007669"/>
    <property type="project" value="TreeGrafter"/>
</dbReference>
<dbReference type="InterPro" id="IPR001633">
    <property type="entry name" value="EAL_dom"/>
</dbReference>
<dbReference type="Gene3D" id="3.30.70.270">
    <property type="match status" value="1"/>
</dbReference>
<evidence type="ECO:0000256" key="1">
    <source>
        <dbReference type="SAM" id="Phobius"/>
    </source>
</evidence>
<proteinExistence type="predicted"/>
<dbReference type="InterPro" id="IPR043128">
    <property type="entry name" value="Rev_trsase/Diguanyl_cyclase"/>
</dbReference>
<feature type="transmembrane region" description="Helical" evidence="1">
    <location>
        <begin position="20"/>
        <end position="40"/>
    </location>
</feature>
<accession>A0A5P8JVK2</accession>
<feature type="transmembrane region" description="Helical" evidence="1">
    <location>
        <begin position="163"/>
        <end position="181"/>
    </location>
</feature>
<feature type="domain" description="GGDEF" evidence="2">
    <location>
        <begin position="260"/>
        <end position="396"/>
    </location>
</feature>
<dbReference type="Proteomes" id="UP000388452">
    <property type="component" value="Chromosome"/>
</dbReference>
<feature type="transmembrane region" description="Helical" evidence="1">
    <location>
        <begin position="193"/>
        <end position="213"/>
    </location>
</feature>
<dbReference type="AlphaFoldDB" id="A0A5P8JVK2"/>
<dbReference type="Pfam" id="PF00563">
    <property type="entry name" value="EAL"/>
    <property type="match status" value="1"/>
</dbReference>
<dbReference type="InterPro" id="IPR029787">
    <property type="entry name" value="Nucleotide_cyclase"/>
</dbReference>
<keyword evidence="1" id="KW-0472">Membrane</keyword>
<dbReference type="InterPro" id="IPR050469">
    <property type="entry name" value="Diguanylate_Cyclase"/>
</dbReference>
<dbReference type="EMBL" id="CP045068">
    <property type="protein sequence ID" value="QFQ92804.1"/>
    <property type="molecule type" value="Genomic_DNA"/>
</dbReference>
<gene>
    <name evidence="3" type="ORF">LM010_16020</name>
</gene>
<dbReference type="GO" id="GO:1902201">
    <property type="term" value="P:negative regulation of bacterial-type flagellum-dependent cell motility"/>
    <property type="evidence" value="ECO:0007669"/>
    <property type="project" value="TreeGrafter"/>
</dbReference>
<dbReference type="SUPFAM" id="SSF141868">
    <property type="entry name" value="EAL domain-like"/>
    <property type="match status" value="1"/>
</dbReference>
<evidence type="ECO:0000313" key="4">
    <source>
        <dbReference type="Proteomes" id="UP000388452"/>
    </source>
</evidence>
<dbReference type="SUPFAM" id="SSF55073">
    <property type="entry name" value="Nucleotide cyclase"/>
    <property type="match status" value="1"/>
</dbReference>
<feature type="transmembrane region" description="Helical" evidence="1">
    <location>
        <begin position="138"/>
        <end position="156"/>
    </location>
</feature>
<keyword evidence="1" id="KW-1133">Transmembrane helix</keyword>
<dbReference type="PANTHER" id="PTHR45138">
    <property type="entry name" value="REGULATORY COMPONENTS OF SENSORY TRANSDUCTION SYSTEM"/>
    <property type="match status" value="1"/>
</dbReference>
<dbReference type="Pfam" id="PF00990">
    <property type="entry name" value="GGDEF"/>
    <property type="match status" value="1"/>
</dbReference>
<name>A0A5P8JVK2_9LACO</name>
<dbReference type="PROSITE" id="PS50887">
    <property type="entry name" value="GGDEF"/>
    <property type="match status" value="1"/>
</dbReference>
<feature type="transmembrane region" description="Helical" evidence="1">
    <location>
        <begin position="60"/>
        <end position="84"/>
    </location>
</feature>
<sequence length="626" mass="70790">MNMDPGDNVATLGTAPLEAPLWFAQLLITFMFATGFISYYRRIWQVANNWFADKPVYKWLIRVVVALVAIGIGTGLHMVGWLVFTNATGLMFHNMGLFVLTFILLDEHVTWWEYGIRVAGVADVWLMHHMGYFDRPQFVISAIGALIGLGALWFWRNHIRYRVWRHIGAYMFLGICFWTLLPPHSAGLTVTPAIIIQGLSMYFVMVVVTAITLGRDHKLDVQNAVNAQLAQYDSLTNAKSASIYRRDVTHFFQEAHEEGHHLTVAAIDIDHFKQINDHYGHLVGDDVLIGVARSIDAELSQHQGRHSLYRTGGEEFSIVFVDATLDAVREIVTAVWQTVQKQPFDAGEYTVKTTLSIGVAELHPEDHSFDDVFARADASLYQSKHNGRNAITIGDVTLNSDVKHHVMATRTLISQAVLDATVDGTPVEAQEVLLARYEYDHDRWNFPTDFVIPIDVQLNYIRELLASGNTHRVMLHLSELQFVNPETPARLTAFIDGEPMAVKLMVEVDHNINVTALAENAARYQQVGIEVGLINLDARKSLSALKPRLPYVNMIKLACASVRDRYPNGLSDPELQTWENTLRPRHLKLVINGIENSQDATFVHEKLHVQYLQGYYYDRPELPRLA</sequence>
<protein>
    <submittedName>
        <fullName evidence="3">Diguanylate cyclase</fullName>
    </submittedName>
</protein>
<reference evidence="3 4" key="1">
    <citation type="submission" date="2019-10" db="EMBL/GenBank/DDBJ databases">
        <title>Genome sequencing of Lactobacillus manihotivorans.</title>
        <authorList>
            <person name="Kim K."/>
        </authorList>
    </citation>
    <scope>NUCLEOTIDE SEQUENCE [LARGE SCALE GENOMIC DNA]</scope>
    <source>
        <strain evidence="3 4">LM010</strain>
    </source>
</reference>
<dbReference type="GO" id="GO:0005886">
    <property type="term" value="C:plasma membrane"/>
    <property type="evidence" value="ECO:0007669"/>
    <property type="project" value="TreeGrafter"/>
</dbReference>
<dbReference type="NCBIfam" id="TIGR00254">
    <property type="entry name" value="GGDEF"/>
    <property type="match status" value="1"/>
</dbReference>
<evidence type="ECO:0000313" key="3">
    <source>
        <dbReference type="EMBL" id="QFQ92804.1"/>
    </source>
</evidence>
<dbReference type="InterPro" id="IPR035919">
    <property type="entry name" value="EAL_sf"/>
</dbReference>
<dbReference type="GO" id="GO:0043709">
    <property type="term" value="P:cell adhesion involved in single-species biofilm formation"/>
    <property type="evidence" value="ECO:0007669"/>
    <property type="project" value="TreeGrafter"/>
</dbReference>
<dbReference type="PANTHER" id="PTHR45138:SF9">
    <property type="entry name" value="DIGUANYLATE CYCLASE DGCM-RELATED"/>
    <property type="match status" value="1"/>
</dbReference>
<dbReference type="SMART" id="SM00267">
    <property type="entry name" value="GGDEF"/>
    <property type="match status" value="1"/>
</dbReference>